<dbReference type="SMART" id="SM00860">
    <property type="entry name" value="SMI1_KNR4"/>
    <property type="match status" value="1"/>
</dbReference>
<dbReference type="InterPro" id="IPR018958">
    <property type="entry name" value="Knr4/Smi1-like_dom"/>
</dbReference>
<dbReference type="OrthoDB" id="8657476at2"/>
<gene>
    <name evidence="2" type="ORF">DEO27_024010</name>
</gene>
<dbReference type="EMBL" id="CP043450">
    <property type="protein sequence ID" value="QEM12944.1"/>
    <property type="molecule type" value="Genomic_DNA"/>
</dbReference>
<dbReference type="Proteomes" id="UP000251402">
    <property type="component" value="Chromosome"/>
</dbReference>
<reference evidence="2" key="1">
    <citation type="submission" date="2019-08" db="EMBL/GenBank/DDBJ databases">
        <title>Comparative genome analysis confer to the adaptation heavy metal polluted environment.</title>
        <authorList>
            <person name="Li Y."/>
        </authorList>
    </citation>
    <scope>NUCLEOTIDE SEQUENCE [LARGE SCALE GENOMIC DNA]</scope>
    <source>
        <strain evidence="2">P1</strain>
    </source>
</reference>
<dbReference type="Gene3D" id="3.40.1580.10">
    <property type="entry name" value="SMI1/KNR4-like"/>
    <property type="match status" value="1"/>
</dbReference>
<name>A0A5C1I542_9SPHI</name>
<dbReference type="Pfam" id="PF09346">
    <property type="entry name" value="SMI1_KNR4"/>
    <property type="match status" value="1"/>
</dbReference>
<protein>
    <submittedName>
        <fullName evidence="2">SMI1/KNR4 family protein</fullName>
    </submittedName>
</protein>
<accession>A0A5C1I542</accession>
<evidence type="ECO:0000313" key="2">
    <source>
        <dbReference type="EMBL" id="QEM12944.1"/>
    </source>
</evidence>
<keyword evidence="3" id="KW-1185">Reference proteome</keyword>
<organism evidence="2 3">
    <name type="scientific">Mucilaginibacter rubeus</name>
    <dbReference type="NCBI Taxonomy" id="2027860"/>
    <lineage>
        <taxon>Bacteria</taxon>
        <taxon>Pseudomonadati</taxon>
        <taxon>Bacteroidota</taxon>
        <taxon>Sphingobacteriia</taxon>
        <taxon>Sphingobacteriales</taxon>
        <taxon>Sphingobacteriaceae</taxon>
        <taxon>Mucilaginibacter</taxon>
    </lineage>
</organism>
<dbReference type="SUPFAM" id="SSF160631">
    <property type="entry name" value="SMI1/KNR4-like"/>
    <property type="match status" value="1"/>
</dbReference>
<sequence length="149" mass="17345">MVEFFNTENNLTVEQIRLIASKYQLVFPDEYVDHLLINNGGQCHPNVFEFIENGQLTESNVDWFLAIYDGRYDSLEQYIKVFKKDQARIPDSFIPIAHDPGGNLICISCVDKKIYYWDHEKEMINADHNGAGNIHFIARNLETFLNSLR</sequence>
<feature type="domain" description="Knr4/Smi1-like" evidence="1">
    <location>
        <begin position="10"/>
        <end position="147"/>
    </location>
</feature>
<dbReference type="AlphaFoldDB" id="A0A5C1I542"/>
<dbReference type="InterPro" id="IPR037883">
    <property type="entry name" value="Knr4/Smi1-like_sf"/>
</dbReference>
<proteinExistence type="predicted"/>
<dbReference type="KEGG" id="mrub:DEO27_024010"/>
<evidence type="ECO:0000313" key="3">
    <source>
        <dbReference type="Proteomes" id="UP000251402"/>
    </source>
</evidence>
<dbReference type="RefSeq" id="WP_112574875.1">
    <property type="nucleotide sequence ID" value="NZ_CP043450.1"/>
</dbReference>
<evidence type="ECO:0000259" key="1">
    <source>
        <dbReference type="SMART" id="SM00860"/>
    </source>
</evidence>